<dbReference type="SMART" id="SM00409">
    <property type="entry name" value="IG"/>
    <property type="match status" value="1"/>
</dbReference>
<name>A0A3M0IM83_HIRRU</name>
<reference evidence="4 5" key="1">
    <citation type="submission" date="2018-07" db="EMBL/GenBank/DDBJ databases">
        <title>A high quality draft genome assembly of the barn swallow (H. rustica rustica).</title>
        <authorList>
            <person name="Formenti G."/>
            <person name="Chiara M."/>
            <person name="Poveda L."/>
            <person name="Francoijs K.-J."/>
            <person name="Bonisoli-Alquati A."/>
            <person name="Canova L."/>
            <person name="Gianfranceschi L."/>
            <person name="Horner D.S."/>
            <person name="Saino N."/>
        </authorList>
    </citation>
    <scope>NUCLEOTIDE SEQUENCE [LARGE SCALE GENOMIC DNA]</scope>
    <source>
        <strain evidence="4">Chelidonia</strain>
        <tissue evidence="4">Blood</tissue>
    </source>
</reference>
<dbReference type="Gene3D" id="2.60.40.10">
    <property type="entry name" value="Immunoglobulins"/>
    <property type="match status" value="1"/>
</dbReference>
<dbReference type="GO" id="GO:0005615">
    <property type="term" value="C:extracellular space"/>
    <property type="evidence" value="ECO:0007669"/>
    <property type="project" value="TreeGrafter"/>
</dbReference>
<dbReference type="AlphaFoldDB" id="A0A3M0IM83"/>
<dbReference type="InterPro" id="IPR050691">
    <property type="entry name" value="Hyaluronan_bind_Proteoglycan"/>
</dbReference>
<dbReference type="PROSITE" id="PS50835">
    <property type="entry name" value="IG_LIKE"/>
    <property type="match status" value="1"/>
</dbReference>
<dbReference type="GO" id="GO:0072534">
    <property type="term" value="C:perineuronal net"/>
    <property type="evidence" value="ECO:0007669"/>
    <property type="project" value="TreeGrafter"/>
</dbReference>
<dbReference type="InterPro" id="IPR013783">
    <property type="entry name" value="Ig-like_fold"/>
</dbReference>
<dbReference type="STRING" id="333673.A0A3M0IM83"/>
<dbReference type="FunFam" id="2.60.40.10:FF:000571">
    <property type="entry name" value="Neurocan core protein"/>
    <property type="match status" value="1"/>
</dbReference>
<feature type="signal peptide" evidence="2">
    <location>
        <begin position="1"/>
        <end position="25"/>
    </location>
</feature>
<keyword evidence="2" id="KW-0732">Signal</keyword>
<dbReference type="Proteomes" id="UP000269221">
    <property type="component" value="Unassembled WGS sequence"/>
</dbReference>
<dbReference type="GO" id="GO:0010001">
    <property type="term" value="P:glial cell differentiation"/>
    <property type="evidence" value="ECO:0007669"/>
    <property type="project" value="TreeGrafter"/>
</dbReference>
<dbReference type="InterPro" id="IPR036179">
    <property type="entry name" value="Ig-like_dom_sf"/>
</dbReference>
<feature type="region of interest" description="Disordered" evidence="1">
    <location>
        <begin position="28"/>
        <end position="47"/>
    </location>
</feature>
<sequence length="192" mass="20317">MLHATGDAARRLLLGLSLLPIALLGSQDEGEGDPHHAGAAPGGERGAGRARITLPCLFLLRPSAPPEPPRVKWSKVRSAGGQREDSPILVAKDDAVKVARAYEGRAWLPAYGRDRSNATLQLRAARAGDAGLYRCHVVAGIEDEQELLPLEVTGERARPGETERGGRDGHTGGGVCSVRAELPTCELCAPHM</sequence>
<dbReference type="GO" id="GO:0001501">
    <property type="term" value="P:skeletal system development"/>
    <property type="evidence" value="ECO:0007669"/>
    <property type="project" value="TreeGrafter"/>
</dbReference>
<dbReference type="Pfam" id="PF07686">
    <property type="entry name" value="V-set"/>
    <property type="match status" value="1"/>
</dbReference>
<dbReference type="InterPro" id="IPR003599">
    <property type="entry name" value="Ig_sub"/>
</dbReference>
<dbReference type="OrthoDB" id="441660at2759"/>
<feature type="chain" id="PRO_5018092421" description="Ig-like domain-containing protein" evidence="2">
    <location>
        <begin position="26"/>
        <end position="192"/>
    </location>
</feature>
<accession>A0A3M0IM83</accession>
<gene>
    <name evidence="4" type="ORF">DUI87_33800</name>
</gene>
<dbReference type="PANTHER" id="PTHR22804:SF24">
    <property type="entry name" value="NEUROCAN CORE PROTEIN"/>
    <property type="match status" value="1"/>
</dbReference>
<proteinExistence type="predicted"/>
<feature type="domain" description="Ig-like" evidence="3">
    <location>
        <begin position="34"/>
        <end position="148"/>
    </location>
</feature>
<evidence type="ECO:0000313" key="4">
    <source>
        <dbReference type="EMBL" id="RMB89785.1"/>
    </source>
</evidence>
<protein>
    <recommendedName>
        <fullName evidence="3">Ig-like domain-containing protein</fullName>
    </recommendedName>
</protein>
<evidence type="ECO:0000256" key="2">
    <source>
        <dbReference type="SAM" id="SignalP"/>
    </source>
</evidence>
<comment type="caution">
    <text evidence="4">The sequence shown here is derived from an EMBL/GenBank/DDBJ whole genome shotgun (WGS) entry which is preliminary data.</text>
</comment>
<dbReference type="InterPro" id="IPR013106">
    <property type="entry name" value="Ig_V-set"/>
</dbReference>
<dbReference type="InterPro" id="IPR007110">
    <property type="entry name" value="Ig-like_dom"/>
</dbReference>
<evidence type="ECO:0000259" key="3">
    <source>
        <dbReference type="PROSITE" id="PS50835"/>
    </source>
</evidence>
<dbReference type="GO" id="GO:0002052">
    <property type="term" value="P:positive regulation of neuroblast proliferation"/>
    <property type="evidence" value="ECO:0007669"/>
    <property type="project" value="TreeGrafter"/>
</dbReference>
<dbReference type="EMBL" id="QRBI01000268">
    <property type="protein sequence ID" value="RMB89785.1"/>
    <property type="molecule type" value="Genomic_DNA"/>
</dbReference>
<dbReference type="PANTHER" id="PTHR22804">
    <property type="entry name" value="AGGRECAN/VERSICAN PROTEOGLYCAN"/>
    <property type="match status" value="1"/>
</dbReference>
<evidence type="ECO:0000313" key="5">
    <source>
        <dbReference type="Proteomes" id="UP000269221"/>
    </source>
</evidence>
<dbReference type="GO" id="GO:0045202">
    <property type="term" value="C:synapse"/>
    <property type="evidence" value="ECO:0007669"/>
    <property type="project" value="TreeGrafter"/>
</dbReference>
<keyword evidence="5" id="KW-1185">Reference proteome</keyword>
<dbReference type="GO" id="GO:0007417">
    <property type="term" value="P:central nervous system development"/>
    <property type="evidence" value="ECO:0007669"/>
    <property type="project" value="TreeGrafter"/>
</dbReference>
<evidence type="ECO:0000256" key="1">
    <source>
        <dbReference type="SAM" id="MobiDB-lite"/>
    </source>
</evidence>
<organism evidence="4 5">
    <name type="scientific">Hirundo rustica rustica</name>
    <dbReference type="NCBI Taxonomy" id="333673"/>
    <lineage>
        <taxon>Eukaryota</taxon>
        <taxon>Metazoa</taxon>
        <taxon>Chordata</taxon>
        <taxon>Craniata</taxon>
        <taxon>Vertebrata</taxon>
        <taxon>Euteleostomi</taxon>
        <taxon>Archelosauria</taxon>
        <taxon>Archosauria</taxon>
        <taxon>Dinosauria</taxon>
        <taxon>Saurischia</taxon>
        <taxon>Theropoda</taxon>
        <taxon>Coelurosauria</taxon>
        <taxon>Aves</taxon>
        <taxon>Neognathae</taxon>
        <taxon>Neoaves</taxon>
        <taxon>Telluraves</taxon>
        <taxon>Australaves</taxon>
        <taxon>Passeriformes</taxon>
        <taxon>Sylvioidea</taxon>
        <taxon>Hirundinidae</taxon>
        <taxon>Hirundo</taxon>
    </lineage>
</organism>
<dbReference type="SUPFAM" id="SSF48726">
    <property type="entry name" value="Immunoglobulin"/>
    <property type="match status" value="1"/>
</dbReference>